<protein>
    <submittedName>
        <fullName evidence="1">Uncharacterized protein</fullName>
    </submittedName>
</protein>
<comment type="caution">
    <text evidence="1">The sequence shown here is derived from an EMBL/GenBank/DDBJ whole genome shotgun (WGS) entry which is preliminary data.</text>
</comment>
<evidence type="ECO:0000313" key="1">
    <source>
        <dbReference type="EMBL" id="KAG5673025.1"/>
    </source>
</evidence>
<reference evidence="1" key="1">
    <citation type="submission" date="2021-03" db="EMBL/GenBank/DDBJ databases">
        <title>Chromosome level genome of the anhydrobiotic midge Polypedilum vanderplanki.</title>
        <authorList>
            <person name="Yoshida Y."/>
            <person name="Kikawada T."/>
            <person name="Gusev O."/>
        </authorList>
    </citation>
    <scope>NUCLEOTIDE SEQUENCE</scope>
    <source>
        <strain evidence="1">NIAS01</strain>
        <tissue evidence="1">Whole body or cell culture</tissue>
    </source>
</reference>
<name>A0A9J6BT09_POLVA</name>
<sequence>MDYECNLHYSKILTIIIIKNSAVSVTTKEKQFEICKLLMEKNVAFGPDEDTKGISIDLLTEKYIQDLLASSTIVQNYKKHFEKELLGPIKKIYKEIGSTEIGALLLQIVATNKYVKICFEFTRDLVKVINPTQNLFIYHICNKYSVGAKGLFVETKRNEVKATLKYELYLLALQFIFRNNSKPYAVDYYQHMLEFDKITKYCEELKDLERIISCVFDCYPKEFQHAELIVRFPYQMEFYRNNRSQLNEIKELYQCLYEYFYEIVVPALKESLKILEKFPEESNELSLKN</sequence>
<proteinExistence type="predicted"/>
<keyword evidence="2" id="KW-1185">Reference proteome</keyword>
<organism evidence="1 2">
    <name type="scientific">Polypedilum vanderplanki</name>
    <name type="common">Sleeping chironomid midge</name>
    <dbReference type="NCBI Taxonomy" id="319348"/>
    <lineage>
        <taxon>Eukaryota</taxon>
        <taxon>Metazoa</taxon>
        <taxon>Ecdysozoa</taxon>
        <taxon>Arthropoda</taxon>
        <taxon>Hexapoda</taxon>
        <taxon>Insecta</taxon>
        <taxon>Pterygota</taxon>
        <taxon>Neoptera</taxon>
        <taxon>Endopterygota</taxon>
        <taxon>Diptera</taxon>
        <taxon>Nematocera</taxon>
        <taxon>Chironomoidea</taxon>
        <taxon>Chironomidae</taxon>
        <taxon>Chironominae</taxon>
        <taxon>Polypedilum</taxon>
        <taxon>Polypedilum</taxon>
    </lineage>
</organism>
<evidence type="ECO:0000313" key="2">
    <source>
        <dbReference type="Proteomes" id="UP001107558"/>
    </source>
</evidence>
<dbReference type="EMBL" id="JADBJN010000003">
    <property type="protein sequence ID" value="KAG5673025.1"/>
    <property type="molecule type" value="Genomic_DNA"/>
</dbReference>
<dbReference type="AlphaFoldDB" id="A0A9J6BT09"/>
<dbReference type="Proteomes" id="UP001107558">
    <property type="component" value="Chromosome 3"/>
</dbReference>
<accession>A0A9J6BT09</accession>
<gene>
    <name evidence="1" type="ORF">PVAND_003103</name>
</gene>